<feature type="compositionally biased region" description="Pro residues" evidence="1">
    <location>
        <begin position="244"/>
        <end position="253"/>
    </location>
</feature>
<comment type="caution">
    <text evidence="2">The sequence shown here is derived from an EMBL/GenBank/DDBJ whole genome shotgun (WGS) entry which is preliminary data.</text>
</comment>
<proteinExistence type="predicted"/>
<keyword evidence="3" id="KW-1185">Reference proteome</keyword>
<evidence type="ECO:0000256" key="1">
    <source>
        <dbReference type="SAM" id="MobiDB-lite"/>
    </source>
</evidence>
<name>A0A4Y9RSD6_9CAUL</name>
<feature type="region of interest" description="Disordered" evidence="1">
    <location>
        <begin position="218"/>
        <end position="306"/>
    </location>
</feature>
<sequence>MRRFLLGSIVAAVVGLLLAGAGYWAYWNFYSRFQPVTISRNQAEVQQLLDEASWVSDGSGGQALYIVTYRDSASAHRYQRDEVAKLKAAGIETRFILFARPDLEGAPQSTAAERATVAELWLTRDWPLYERWMATPANSWTAAGVPQADGNLARTAVVEAGRRFDERLSQLLKESGVEISYPLILWRDQNGFLKACGCADRRAWAFIRDDVGAPDRLGASEDAPIAPDAEAPVQNGQPSAMPYPALPTIPPVDAPNTGMTPTPGAPQTGAQTGGQTRPTTPPASNRPTTPPRAAPAPTKQDDTTFY</sequence>
<gene>
    <name evidence="2" type="ORF">EGY25_06900</name>
</gene>
<protein>
    <submittedName>
        <fullName evidence="2">Uncharacterized protein</fullName>
    </submittedName>
</protein>
<dbReference type="AlphaFoldDB" id="A0A4Y9RSD6"/>
<accession>A0A4Y9RSD6</accession>
<dbReference type="OrthoDB" id="7170798at2"/>
<evidence type="ECO:0000313" key="3">
    <source>
        <dbReference type="Proteomes" id="UP000298216"/>
    </source>
</evidence>
<organism evidence="2 3">
    <name type="scientific">Brevundimonas intermedia</name>
    <dbReference type="NCBI Taxonomy" id="74315"/>
    <lineage>
        <taxon>Bacteria</taxon>
        <taxon>Pseudomonadati</taxon>
        <taxon>Pseudomonadota</taxon>
        <taxon>Alphaproteobacteria</taxon>
        <taxon>Caulobacterales</taxon>
        <taxon>Caulobacteraceae</taxon>
        <taxon>Brevundimonas</taxon>
    </lineage>
</organism>
<evidence type="ECO:0000313" key="2">
    <source>
        <dbReference type="EMBL" id="TFW11793.1"/>
    </source>
</evidence>
<feature type="compositionally biased region" description="Low complexity" evidence="1">
    <location>
        <begin position="257"/>
        <end position="287"/>
    </location>
</feature>
<dbReference type="Proteomes" id="UP000298216">
    <property type="component" value="Unassembled WGS sequence"/>
</dbReference>
<dbReference type="EMBL" id="SPVH01000006">
    <property type="protein sequence ID" value="TFW11793.1"/>
    <property type="molecule type" value="Genomic_DNA"/>
</dbReference>
<feature type="compositionally biased region" description="Low complexity" evidence="1">
    <location>
        <begin position="220"/>
        <end position="232"/>
    </location>
</feature>
<reference evidence="2 3" key="1">
    <citation type="submission" date="2019-03" db="EMBL/GenBank/DDBJ databases">
        <title>Draft genome of Brevundimonas sp. a heavy metal resistant soil bacteria.</title>
        <authorList>
            <person name="Soto J."/>
        </authorList>
    </citation>
    <scope>NUCLEOTIDE SEQUENCE [LARGE SCALE GENOMIC DNA]</scope>
    <source>
        <strain evidence="2 3">B-10</strain>
    </source>
</reference>
<dbReference type="RefSeq" id="WP_135194287.1">
    <property type="nucleotide sequence ID" value="NZ_SPVH01000006.1"/>
</dbReference>